<dbReference type="InterPro" id="IPR000873">
    <property type="entry name" value="AMP-dep_synth/lig_dom"/>
</dbReference>
<dbReference type="GO" id="GO:0031956">
    <property type="term" value="F:medium-chain fatty acid-CoA ligase activity"/>
    <property type="evidence" value="ECO:0007669"/>
    <property type="project" value="TreeGrafter"/>
</dbReference>
<dbReference type="InterPro" id="IPR042099">
    <property type="entry name" value="ANL_N_sf"/>
</dbReference>
<dbReference type="Gene3D" id="3.40.50.12780">
    <property type="entry name" value="N-terminal domain of ligase-like"/>
    <property type="match status" value="1"/>
</dbReference>
<dbReference type="GO" id="GO:0008756">
    <property type="term" value="F:o-succinylbenzoate-CoA ligase activity"/>
    <property type="evidence" value="ECO:0007669"/>
    <property type="project" value="UniProtKB-EC"/>
</dbReference>
<dbReference type="PROSITE" id="PS00455">
    <property type="entry name" value="AMP_BINDING"/>
    <property type="match status" value="1"/>
</dbReference>
<gene>
    <name evidence="5" type="ORF">CYPRO_0336</name>
</gene>
<dbReference type="RefSeq" id="WP_114982912.1">
    <property type="nucleotide sequence ID" value="NZ_CP027806.1"/>
</dbReference>
<evidence type="ECO:0000313" key="6">
    <source>
        <dbReference type="Proteomes" id="UP000254808"/>
    </source>
</evidence>
<protein>
    <submittedName>
        <fullName evidence="5">2-succinylbenzoyl-CoA synthetase</fullName>
        <ecNumber evidence="5">6.2.1.26</ecNumber>
    </submittedName>
</protein>
<evidence type="ECO:0000313" key="5">
    <source>
        <dbReference type="EMBL" id="AXI99623.1"/>
    </source>
</evidence>
<name>A0A345UGM2_9BACT</name>
<dbReference type="InterPro" id="IPR045851">
    <property type="entry name" value="AMP-bd_C_sf"/>
</dbReference>
<feature type="domain" description="AMP-binding enzyme C-terminal" evidence="4">
    <location>
        <begin position="388"/>
        <end position="463"/>
    </location>
</feature>
<dbReference type="KEGG" id="cprv:CYPRO_0336"/>
<keyword evidence="6" id="KW-1185">Reference proteome</keyword>
<dbReference type="OrthoDB" id="9765680at2"/>
<proteinExistence type="inferred from homology"/>
<evidence type="ECO:0000259" key="3">
    <source>
        <dbReference type="Pfam" id="PF00501"/>
    </source>
</evidence>
<dbReference type="EMBL" id="CP027806">
    <property type="protein sequence ID" value="AXI99623.1"/>
    <property type="molecule type" value="Genomic_DNA"/>
</dbReference>
<dbReference type="Proteomes" id="UP000254808">
    <property type="component" value="Chromosome"/>
</dbReference>
<dbReference type="SUPFAM" id="SSF56801">
    <property type="entry name" value="Acetyl-CoA synthetase-like"/>
    <property type="match status" value="1"/>
</dbReference>
<dbReference type="AlphaFoldDB" id="A0A345UGM2"/>
<dbReference type="InterPro" id="IPR020845">
    <property type="entry name" value="AMP-binding_CS"/>
</dbReference>
<dbReference type="Gene3D" id="3.30.300.30">
    <property type="match status" value="1"/>
</dbReference>
<reference evidence="5 6" key="1">
    <citation type="submission" date="2018-03" db="EMBL/GenBank/DDBJ databases">
        <title>Phenotypic and genomic properties of Cyclonatronum proteinivorum gen. nov., sp. nov., a haloalkaliphilic bacteroidete from soda lakes possessing Na+-translocating rhodopsin.</title>
        <authorList>
            <person name="Toshchakov S.V."/>
            <person name="Korzhenkov A."/>
            <person name="Samarov N.I."/>
            <person name="Kublanov I.V."/>
            <person name="Muntyan M.S."/>
            <person name="Sorokin D.Y."/>
        </authorList>
    </citation>
    <scope>NUCLEOTIDE SEQUENCE [LARGE SCALE GENOMIC DNA]</scope>
    <source>
        <strain evidence="5 6">Omega</strain>
    </source>
</reference>
<sequence length="473" mass="51535">MNVPFDFRPPSPFMFAAGKAGLLELRSTRESVFRMAAVIRQWYDRYSTEPGQPLQFPAGHPMTPEFIAACWHAGVPYWIEPAATLPGLTERASRLLNPLPYRWRDALNEYLDCNGDDFAAPFFSPEPDAVFSYLFTSGSSGAPKLVALRRSQMLAAFKSMVAGLLPDKLECWLLCLPLNHIGGAAVVLRSWLNGNSVVDARMASYEDILAQLSGNESLALASLVPSQLDKLLDLGGPSIVHPNFKAVLLGGGPSPNALIEEARSRAVPVMKSYGMTETCAHVISVPADALHNAPFGCSGKPNAGHEIQIRDEFGAMLPAGETGLLWVRGPQLINGYADAPAGTEAAFDAEGWFCTGDYARTDADGWVYIEMRRSDLVVSGGENINPGEVEAILRSEIAGITDIVIGGLPDARWGQKLVAWLVLEGEKPDPVALRRTLKKVMPPYMVPAEFRFPAQIPRNEMGKIQREALKNLF</sequence>
<comment type="similarity">
    <text evidence="1">Belongs to the ATP-dependent AMP-binding enzyme family.</text>
</comment>
<dbReference type="EC" id="6.2.1.26" evidence="5"/>
<evidence type="ECO:0000256" key="1">
    <source>
        <dbReference type="ARBA" id="ARBA00006432"/>
    </source>
</evidence>
<dbReference type="Pfam" id="PF00501">
    <property type="entry name" value="AMP-binding"/>
    <property type="match status" value="1"/>
</dbReference>
<dbReference type="Pfam" id="PF13193">
    <property type="entry name" value="AMP-binding_C"/>
    <property type="match status" value="1"/>
</dbReference>
<dbReference type="InterPro" id="IPR025110">
    <property type="entry name" value="AMP-bd_C"/>
</dbReference>
<accession>A0A345UGM2</accession>
<dbReference type="PANTHER" id="PTHR43201">
    <property type="entry name" value="ACYL-COA SYNTHETASE"/>
    <property type="match status" value="1"/>
</dbReference>
<organism evidence="5 6">
    <name type="scientific">Cyclonatronum proteinivorum</name>
    <dbReference type="NCBI Taxonomy" id="1457365"/>
    <lineage>
        <taxon>Bacteria</taxon>
        <taxon>Pseudomonadati</taxon>
        <taxon>Balneolota</taxon>
        <taxon>Balneolia</taxon>
        <taxon>Balneolales</taxon>
        <taxon>Cyclonatronaceae</taxon>
        <taxon>Cyclonatronum</taxon>
    </lineage>
</organism>
<dbReference type="PANTHER" id="PTHR43201:SF5">
    <property type="entry name" value="MEDIUM-CHAIN ACYL-COA LIGASE ACSF2, MITOCHONDRIAL"/>
    <property type="match status" value="1"/>
</dbReference>
<dbReference type="GO" id="GO:0006631">
    <property type="term" value="P:fatty acid metabolic process"/>
    <property type="evidence" value="ECO:0007669"/>
    <property type="project" value="TreeGrafter"/>
</dbReference>
<evidence type="ECO:0000259" key="4">
    <source>
        <dbReference type="Pfam" id="PF13193"/>
    </source>
</evidence>
<keyword evidence="2 5" id="KW-0436">Ligase</keyword>
<evidence type="ECO:0000256" key="2">
    <source>
        <dbReference type="ARBA" id="ARBA00022598"/>
    </source>
</evidence>
<feature type="domain" description="AMP-dependent synthetase/ligase" evidence="3">
    <location>
        <begin position="123"/>
        <end position="336"/>
    </location>
</feature>